<protein>
    <submittedName>
        <fullName evidence="1">SMI1/KNR4 family protein</fullName>
    </submittedName>
</protein>
<name>A0A6L9JQG9_PHOLM</name>
<comment type="caution">
    <text evidence="1">The sequence shown here is derived from an EMBL/GenBank/DDBJ whole genome shotgun (WGS) entry which is preliminary data.</text>
</comment>
<evidence type="ECO:0000313" key="1">
    <source>
        <dbReference type="EMBL" id="NDL41538.1"/>
    </source>
</evidence>
<accession>A0A6L9JQG9</accession>
<dbReference type="EMBL" id="WSFA01000094">
    <property type="protein sequence ID" value="NDL41538.1"/>
    <property type="molecule type" value="Genomic_DNA"/>
</dbReference>
<dbReference type="AlphaFoldDB" id="A0A6L9JQG9"/>
<evidence type="ECO:0000313" key="2">
    <source>
        <dbReference type="Proteomes" id="UP000479300"/>
    </source>
</evidence>
<dbReference type="SUPFAM" id="SSF160631">
    <property type="entry name" value="SMI1/KNR4-like"/>
    <property type="match status" value="1"/>
</dbReference>
<dbReference type="RefSeq" id="WP_112872321.1">
    <property type="nucleotide sequence ID" value="NZ_CAWPGE010000084.1"/>
</dbReference>
<proteinExistence type="predicted"/>
<sequence>MSCYLYSPEELPKGFNFPSHFLEIVTQESILDLEPWWFLCEFEKFAKYWLSEMNTQFPERQLIPFAKISYSDDIACFDGSDVSGDPKVFFIHAFASTGWEDRGSLNNFDEWLELAKEESVRYKMDQQAE</sequence>
<gene>
    <name evidence="1" type="ORF">GPY51_23045</name>
</gene>
<organism evidence="1 2">
    <name type="scientific">Photorhabdus laumondii subsp. laumondii</name>
    <name type="common">Photorhabdus luminescens subsp. laumondii</name>
    <dbReference type="NCBI Taxonomy" id="141679"/>
    <lineage>
        <taxon>Bacteria</taxon>
        <taxon>Pseudomonadati</taxon>
        <taxon>Pseudomonadota</taxon>
        <taxon>Gammaproteobacteria</taxon>
        <taxon>Enterobacterales</taxon>
        <taxon>Morganellaceae</taxon>
        <taxon>Photorhabdus</taxon>
    </lineage>
</organism>
<dbReference type="Proteomes" id="UP000479300">
    <property type="component" value="Unassembled WGS sequence"/>
</dbReference>
<reference evidence="1 2" key="1">
    <citation type="submission" date="2019-12" db="EMBL/GenBank/DDBJ databases">
        <title>Engineering Photorhabdus to improve their lethality against agricultural pests.</title>
        <authorList>
            <person name="Machado R.A.R."/>
        </authorList>
    </citation>
    <scope>NUCLEOTIDE SEQUENCE [LARGE SCALE GENOMIC DNA]</scope>
    <source>
        <strain evidence="1 2">EN01</strain>
    </source>
</reference>
<dbReference type="InterPro" id="IPR037883">
    <property type="entry name" value="Knr4/Smi1-like_sf"/>
</dbReference>